<feature type="transmembrane region" description="Helical" evidence="1">
    <location>
        <begin position="159"/>
        <end position="178"/>
    </location>
</feature>
<dbReference type="EMBL" id="JAMQKB010000008">
    <property type="protein sequence ID" value="MDC3424807.1"/>
    <property type="molecule type" value="Genomic_DNA"/>
</dbReference>
<evidence type="ECO:0000256" key="1">
    <source>
        <dbReference type="SAM" id="Phobius"/>
    </source>
</evidence>
<dbReference type="Pfam" id="PF24124">
    <property type="entry name" value="YphA"/>
    <property type="match status" value="1"/>
</dbReference>
<keyword evidence="1" id="KW-0812">Transmembrane</keyword>
<feature type="transmembrane region" description="Helical" evidence="1">
    <location>
        <begin position="29"/>
        <end position="45"/>
    </location>
</feature>
<organism evidence="2 3">
    <name type="scientific">Terrihalobacillus insolitus</name>
    <dbReference type="NCBI Taxonomy" id="2950438"/>
    <lineage>
        <taxon>Bacteria</taxon>
        <taxon>Bacillati</taxon>
        <taxon>Bacillota</taxon>
        <taxon>Bacilli</taxon>
        <taxon>Bacillales</taxon>
        <taxon>Bacillaceae</taxon>
        <taxon>Terrihalobacillus</taxon>
    </lineage>
</organism>
<keyword evidence="1" id="KW-1133">Transmembrane helix</keyword>
<dbReference type="RefSeq" id="WP_272436608.1">
    <property type="nucleotide sequence ID" value="NZ_JAMQKB010000008.1"/>
</dbReference>
<keyword evidence="1" id="KW-0472">Membrane</keyword>
<proteinExistence type="predicted"/>
<evidence type="ECO:0000313" key="2">
    <source>
        <dbReference type="EMBL" id="MDC3424807.1"/>
    </source>
</evidence>
<dbReference type="InterPro" id="IPR014617">
    <property type="entry name" value="YphA_Bacsu"/>
</dbReference>
<feature type="transmembrane region" description="Helical" evidence="1">
    <location>
        <begin position="6"/>
        <end position="22"/>
    </location>
</feature>
<dbReference type="AlphaFoldDB" id="A0A9X4ALW5"/>
<protein>
    <submittedName>
        <fullName evidence="2">Uncharacterized protein</fullName>
    </submittedName>
</protein>
<evidence type="ECO:0000313" key="3">
    <source>
        <dbReference type="Proteomes" id="UP001145050"/>
    </source>
</evidence>
<dbReference type="PIRSF" id="PIRSF036710">
    <property type="entry name" value="YphA_Bacsu"/>
    <property type="match status" value="1"/>
</dbReference>
<feature type="transmembrane region" description="Helical" evidence="1">
    <location>
        <begin position="74"/>
        <end position="93"/>
    </location>
</feature>
<name>A0A9X4ALW5_9BACI</name>
<feature type="transmembrane region" description="Helical" evidence="1">
    <location>
        <begin position="128"/>
        <end position="147"/>
    </location>
</feature>
<dbReference type="Proteomes" id="UP001145050">
    <property type="component" value="Unassembled WGS sequence"/>
</dbReference>
<accession>A0A9X4ALW5</accession>
<reference evidence="2" key="1">
    <citation type="submission" date="2022-06" db="EMBL/GenBank/DDBJ databases">
        <title>Aquibacillus sp. a new bacterium isolated from soil saline samples.</title>
        <authorList>
            <person name="Galisteo C."/>
            <person name="De La Haba R."/>
            <person name="Sanchez-Porro C."/>
            <person name="Ventosa A."/>
        </authorList>
    </citation>
    <scope>NUCLEOTIDE SEQUENCE</scope>
    <source>
        <strain evidence="2">3ASR75-11</strain>
    </source>
</reference>
<keyword evidence="3" id="KW-1185">Reference proteome</keyword>
<comment type="caution">
    <text evidence="2">The sequence shown here is derived from an EMBL/GenBank/DDBJ whole genome shotgun (WGS) entry which is preliminary data.</text>
</comment>
<feature type="transmembrane region" description="Helical" evidence="1">
    <location>
        <begin position="99"/>
        <end position="121"/>
    </location>
</feature>
<sequence length="201" mass="23556">MDGLLFYWISWLMWIIITFLMPKRKTRTWLAVWVLCTIILSNTYIETIDIRLNASIGILFLGAILLLSTRQRWFYLTLCSIFLVFGYNGLYLWEKISPIWMVFPRTVTIPFIGLIVVTFLTKGLYEKAAIWILGSSMGEVVYSFILHGYGFQETIGDKSYLDIIAVEMGFLLLTKWIIDLKLRMDLATQELEKRKMGWTHE</sequence>
<gene>
    <name evidence="2" type="ORF">NC797_09820</name>
</gene>
<feature type="transmembrane region" description="Helical" evidence="1">
    <location>
        <begin position="51"/>
        <end position="67"/>
    </location>
</feature>